<keyword evidence="4" id="KW-0695">RNA-directed DNA polymerase</keyword>
<dbReference type="InterPro" id="IPR012677">
    <property type="entry name" value="Nucleotide-bd_a/b_plait_sf"/>
</dbReference>
<feature type="region of interest" description="Disordered" evidence="2">
    <location>
        <begin position="818"/>
        <end position="846"/>
    </location>
</feature>
<dbReference type="EMBL" id="BKCJ010005544">
    <property type="protein sequence ID" value="GEU67334.1"/>
    <property type="molecule type" value="Genomic_DNA"/>
</dbReference>
<dbReference type="InterPro" id="IPR052343">
    <property type="entry name" value="Retrotransposon-Effector_Assoc"/>
</dbReference>
<evidence type="ECO:0000256" key="2">
    <source>
        <dbReference type="SAM" id="MobiDB-lite"/>
    </source>
</evidence>
<dbReference type="SMART" id="SM00360">
    <property type="entry name" value="RRM"/>
    <property type="match status" value="1"/>
</dbReference>
<protein>
    <submittedName>
        <fullName evidence="4">RNA-directed DNA polymerase, eukaryota</fullName>
    </submittedName>
</protein>
<dbReference type="SUPFAM" id="SSF56219">
    <property type="entry name" value="DNase I-like"/>
    <property type="match status" value="1"/>
</dbReference>
<dbReference type="Pfam" id="PF03372">
    <property type="entry name" value="Exo_endo_phos"/>
    <property type="match status" value="1"/>
</dbReference>
<dbReference type="PANTHER" id="PTHR46890">
    <property type="entry name" value="NON-LTR RETROLELEMENT REVERSE TRANSCRIPTASE-LIKE PROTEIN-RELATED"/>
    <property type="match status" value="1"/>
</dbReference>
<sequence length="1359" mass="154051">MYSQRSKEDQVARISKSVFVTNFSDNFGYRDLWKLCEAYGNVVDVFIPNRKSKAGKRFAFVRFIRVVDLVRLIGNLCTLWVGRFHLHANAIRYERPCKPINSVRNSLPKEYNKSASYASAVKDFQAPVGHVASSFSSPALVLDDYCIIERDLSRHAMGRVKDLNFIPNLQSILTKEGFPKVKLSYLGGMWVLLELGYRGYKKEIASAHMSEFLDFKHSEYTSDDESPLGTKSKPVDQQVCDDELVGESDDEGVSETLFGDKPSSSCNNNVVEEDPSLSHPPGFTPEVSQQADNHNSIPQKENSTAPAFYGVRYGRAFERHRAYHCDSVGNSGGILCVWEESIFKRDYVSISDNFIAIYRTWLPNNSELLIVVIYAPQSPVLKRILWDYISGLISYWNGEVIVMGDFNAVCSEDERFGSLFNPFCARDFNQYISSFGLMEIKTEGYSFMWSHPSATKMSKLDRFLVSEGIISDFPSIMAVCLDRHLSDHCPILLREIHTDFGLCPFKKKLQDLKKIIRCWIKDKNIAQAGVKKAIIDDLVTIDKNLDSGVVSDEMLLNRMDLTRNLNDLKQSEVKDFVQKAKVKWAIEGDEKSKFFHGLINKKRSQLSIREVFVDGDWRTDPKVVKDTFKEHFATRFKQPVGSRFKLNISFPKRLSNDQVEILDSCITRAEIRDAVWECGANKSPGPDGYTFEFFRRYWSLIGPIFAPLPISLIGSVYKVITKILANRLAVVISDLVSDTQSAFVANRQILDRPFVLNELLACSAMASILINGRPTSELSLFCGEWSDDNLGNLLRILKCFYLASGFGKDNNEKDKIRAKTEQNQEQTKRVGQPDKSKPEAGSSFTYDPIPESFNKVQIIPNLPPQSHFNIYLCQICESNSHYEKRIEEEQAAIARYWKIPACCDDDDDYNSAITPVLSTEEPDNSLSMGDEHLDTILATESDEVIKSSVENLVPIPSEFKGIPDTMCDVHLVNNPTPLEAKDHFEIVINSNDDISSSDDDSFYNKNIEYVEASPHNSELVSLEVAEIVIPEEEEIEDDNLRENLLNETNTFENSLPEFKNFYFDLEEISSGSTTTHSDISLSEYDSFIFDLSNDQFPPTDRSDFTHEEFADELAHIISPPELLPKDVILQVFISSASIGNQIDPHHFNAESDLIESLLNHDSSIISSSSKIDSLFDEFVGELTLFKSISLEISETDWDHENEIRLTKRLLYDNSSPRPPEEFVSKNSNADVESFSPYHIPVEDSDSFIEEIDLSFTSDDPMPPGIEEDDYDSERDILILEELLDNHSLSLPEYESFHFDTPSSSCPPAKQPDGNTGILNIKMMGDISKQKVPMPRLMITRVSNQEKFPDLISHQGLENF</sequence>
<dbReference type="Gene3D" id="3.60.10.10">
    <property type="entry name" value="Endonuclease/exonuclease/phosphatase"/>
    <property type="match status" value="1"/>
</dbReference>
<dbReference type="GO" id="GO:0003964">
    <property type="term" value="F:RNA-directed DNA polymerase activity"/>
    <property type="evidence" value="ECO:0007669"/>
    <property type="project" value="UniProtKB-KW"/>
</dbReference>
<evidence type="ECO:0000313" key="4">
    <source>
        <dbReference type="EMBL" id="GEU67334.1"/>
    </source>
</evidence>
<dbReference type="PANTHER" id="PTHR46890:SF50">
    <property type="entry name" value="RNA-DIRECTED DNA POLYMERASE, EUKARYOTA, REVERSE TRANSCRIPTASE ZINC-BINDING DOMAIN PROTEIN-RELATED"/>
    <property type="match status" value="1"/>
</dbReference>
<evidence type="ECO:0000256" key="1">
    <source>
        <dbReference type="PROSITE-ProRule" id="PRU00176"/>
    </source>
</evidence>
<evidence type="ECO:0000259" key="3">
    <source>
        <dbReference type="PROSITE" id="PS50102"/>
    </source>
</evidence>
<feature type="region of interest" description="Disordered" evidence="2">
    <location>
        <begin position="246"/>
        <end position="302"/>
    </location>
</feature>
<dbReference type="InterPro" id="IPR000504">
    <property type="entry name" value="RRM_dom"/>
</dbReference>
<feature type="compositionally biased region" description="Basic and acidic residues" evidence="2">
    <location>
        <begin position="818"/>
        <end position="838"/>
    </location>
</feature>
<keyword evidence="4" id="KW-0808">Transferase</keyword>
<keyword evidence="4" id="KW-0548">Nucleotidyltransferase</keyword>
<dbReference type="CDD" id="cd00590">
    <property type="entry name" value="RRM_SF"/>
    <property type="match status" value="1"/>
</dbReference>
<keyword evidence="1" id="KW-0694">RNA-binding</keyword>
<reference evidence="4" key="1">
    <citation type="journal article" date="2019" name="Sci. Rep.">
        <title>Draft genome of Tanacetum cinerariifolium, the natural source of mosquito coil.</title>
        <authorList>
            <person name="Yamashiro T."/>
            <person name="Shiraishi A."/>
            <person name="Satake H."/>
            <person name="Nakayama K."/>
        </authorList>
    </citation>
    <scope>NUCLEOTIDE SEQUENCE</scope>
</reference>
<feature type="domain" description="RRM" evidence="3">
    <location>
        <begin position="16"/>
        <end position="63"/>
    </location>
</feature>
<dbReference type="Pfam" id="PF00076">
    <property type="entry name" value="RRM_1"/>
    <property type="match status" value="1"/>
</dbReference>
<dbReference type="InterPro" id="IPR005135">
    <property type="entry name" value="Endo/exonuclease/phosphatase"/>
</dbReference>
<dbReference type="PROSITE" id="PS00918">
    <property type="entry name" value="DNASE_I_2"/>
    <property type="match status" value="1"/>
</dbReference>
<proteinExistence type="predicted"/>
<dbReference type="SUPFAM" id="SSF54928">
    <property type="entry name" value="RNA-binding domain, RBD"/>
    <property type="match status" value="1"/>
</dbReference>
<feature type="compositionally biased region" description="Polar residues" evidence="2">
    <location>
        <begin position="286"/>
        <end position="302"/>
    </location>
</feature>
<accession>A0A6L2M419</accession>
<dbReference type="PROSITE" id="PS50102">
    <property type="entry name" value="RRM"/>
    <property type="match status" value="1"/>
</dbReference>
<dbReference type="Gene3D" id="3.30.70.330">
    <property type="match status" value="1"/>
</dbReference>
<gene>
    <name evidence="4" type="ORF">Tci_039312</name>
</gene>
<organism evidence="4">
    <name type="scientific">Tanacetum cinerariifolium</name>
    <name type="common">Dalmatian daisy</name>
    <name type="synonym">Chrysanthemum cinerariifolium</name>
    <dbReference type="NCBI Taxonomy" id="118510"/>
    <lineage>
        <taxon>Eukaryota</taxon>
        <taxon>Viridiplantae</taxon>
        <taxon>Streptophyta</taxon>
        <taxon>Embryophyta</taxon>
        <taxon>Tracheophyta</taxon>
        <taxon>Spermatophyta</taxon>
        <taxon>Magnoliopsida</taxon>
        <taxon>eudicotyledons</taxon>
        <taxon>Gunneridae</taxon>
        <taxon>Pentapetalae</taxon>
        <taxon>asterids</taxon>
        <taxon>campanulids</taxon>
        <taxon>Asterales</taxon>
        <taxon>Asteraceae</taxon>
        <taxon>Asteroideae</taxon>
        <taxon>Anthemideae</taxon>
        <taxon>Anthemidinae</taxon>
        <taxon>Tanacetum</taxon>
    </lineage>
</organism>
<dbReference type="InterPro" id="IPR036691">
    <property type="entry name" value="Endo/exonu/phosph_ase_sf"/>
</dbReference>
<dbReference type="GO" id="GO:0003723">
    <property type="term" value="F:RNA binding"/>
    <property type="evidence" value="ECO:0007669"/>
    <property type="project" value="UniProtKB-UniRule"/>
</dbReference>
<comment type="caution">
    <text evidence="4">The sequence shown here is derived from an EMBL/GenBank/DDBJ whole genome shotgun (WGS) entry which is preliminary data.</text>
</comment>
<dbReference type="InterPro" id="IPR035979">
    <property type="entry name" value="RBD_domain_sf"/>
</dbReference>
<name>A0A6L2M419_TANCI</name>
<dbReference type="InterPro" id="IPR033125">
    <property type="entry name" value="DNASE_I_2"/>
</dbReference>